<dbReference type="EMBL" id="WIGM01000110">
    <property type="protein sequence ID" value="KAF6839675.1"/>
    <property type="molecule type" value="Genomic_DNA"/>
</dbReference>
<dbReference type="AlphaFoldDB" id="A0A8H6NNQ4"/>
<accession>A0A8H6NNQ4</accession>
<comment type="caution">
    <text evidence="2">The sequence shown here is derived from an EMBL/GenBank/DDBJ whole genome shotgun (WGS) entry which is preliminary data.</text>
</comment>
<gene>
    <name evidence="2" type="ORF">CMUS01_04182</name>
</gene>
<protein>
    <submittedName>
        <fullName evidence="2">Zinc finger protein</fullName>
    </submittedName>
</protein>
<organism evidence="2 3">
    <name type="scientific">Colletotrichum musicola</name>
    <dbReference type="NCBI Taxonomy" id="2175873"/>
    <lineage>
        <taxon>Eukaryota</taxon>
        <taxon>Fungi</taxon>
        <taxon>Dikarya</taxon>
        <taxon>Ascomycota</taxon>
        <taxon>Pezizomycotina</taxon>
        <taxon>Sordariomycetes</taxon>
        <taxon>Hypocreomycetidae</taxon>
        <taxon>Glomerellales</taxon>
        <taxon>Glomerellaceae</taxon>
        <taxon>Colletotrichum</taxon>
        <taxon>Colletotrichum orchidearum species complex</taxon>
    </lineage>
</organism>
<keyword evidence="3" id="KW-1185">Reference proteome</keyword>
<feature type="region of interest" description="Disordered" evidence="1">
    <location>
        <begin position="44"/>
        <end position="63"/>
    </location>
</feature>
<dbReference type="OrthoDB" id="10261408at2759"/>
<feature type="region of interest" description="Disordered" evidence="1">
    <location>
        <begin position="1"/>
        <end position="31"/>
    </location>
</feature>
<name>A0A8H6NNQ4_9PEZI</name>
<feature type="compositionally biased region" description="Polar residues" evidence="1">
    <location>
        <begin position="16"/>
        <end position="25"/>
    </location>
</feature>
<evidence type="ECO:0000256" key="1">
    <source>
        <dbReference type="SAM" id="MobiDB-lite"/>
    </source>
</evidence>
<dbReference type="Proteomes" id="UP000639643">
    <property type="component" value="Unassembled WGS sequence"/>
</dbReference>
<sequence length="86" mass="9784">MSKRLAPLLPAEDSSEPSPFDTNNVDSKRKRVGTEIACNTCRRRKTRYAEKRDGPKSTQSPDGAREVLDLLRFAPEAQAYQMLRLF</sequence>
<evidence type="ECO:0000313" key="3">
    <source>
        <dbReference type="Proteomes" id="UP000639643"/>
    </source>
</evidence>
<reference evidence="2" key="1">
    <citation type="journal article" date="2020" name="Phytopathology">
        <title>Genome Sequence Resources of Colletotrichum truncatum, C. plurivorum, C. musicola, and C. sojae: Four Species Pathogenic to Soybean (Glycine max).</title>
        <authorList>
            <person name="Rogerio F."/>
            <person name="Boufleur T.R."/>
            <person name="Ciampi-Guillardi M."/>
            <person name="Sukno S.A."/>
            <person name="Thon M.R."/>
            <person name="Massola Junior N.S."/>
            <person name="Baroncelli R."/>
        </authorList>
    </citation>
    <scope>NUCLEOTIDE SEQUENCE</scope>
    <source>
        <strain evidence="2">LFN0074</strain>
    </source>
</reference>
<proteinExistence type="predicted"/>
<evidence type="ECO:0000313" key="2">
    <source>
        <dbReference type="EMBL" id="KAF6839675.1"/>
    </source>
</evidence>